<keyword evidence="2" id="KW-0732">Signal</keyword>
<evidence type="ECO:0000313" key="4">
    <source>
        <dbReference type="EMBL" id="SEA75197.1"/>
    </source>
</evidence>
<comment type="similarity">
    <text evidence="1">Belongs to the MlaA family.</text>
</comment>
<dbReference type="InterPro" id="IPR007428">
    <property type="entry name" value="MlaA"/>
</dbReference>
<keyword evidence="5" id="KW-1185">Reference proteome</keyword>
<gene>
    <name evidence="4" type="ORF">SAMN05421875_12735</name>
</gene>
<proteinExistence type="inferred from homology"/>
<dbReference type="Proteomes" id="UP000199002">
    <property type="component" value="Unassembled WGS sequence"/>
</dbReference>
<dbReference type="PRINTS" id="PR01805">
    <property type="entry name" value="VACJLIPOPROT"/>
</dbReference>
<dbReference type="STRING" id="592050.SAMN05421875_12735"/>
<sequence length="262" mass="28045">MMMWTTAGFARHDGQPRFARATLRGCALVLGAVLLAGCASGPGTHPRDPLEPYNRSMTRFNDSVDEAVLKPVATAYKDVVPSPVRTGVNNFFGNLGDVWSFVNSVLQLHPEDAMSSLVRFNVNTVFGLGGLLDIATEMGVDRNRQDFGLTLGRWGVPTGPYLVLPLLGPSTVRDTAALPVDMQGNLLGQWDSVAARNSLYALRAVDTRASLLGAGAVLEGAALDKYSFTRDVFLQRRALRSGAQEADGNDDSGGVLPPEPDQ</sequence>
<reference evidence="5" key="1">
    <citation type="submission" date="2016-10" db="EMBL/GenBank/DDBJ databases">
        <authorList>
            <person name="Varghese N."/>
            <person name="Submissions S."/>
        </authorList>
    </citation>
    <scope>NUCLEOTIDE SEQUENCE [LARGE SCALE GENOMIC DNA]</scope>
    <source>
        <strain evidence="5">DSM 25157</strain>
    </source>
</reference>
<dbReference type="GO" id="GO:0016020">
    <property type="term" value="C:membrane"/>
    <property type="evidence" value="ECO:0007669"/>
    <property type="project" value="InterPro"/>
</dbReference>
<dbReference type="Pfam" id="PF04333">
    <property type="entry name" value="MlaA"/>
    <property type="match status" value="1"/>
</dbReference>
<evidence type="ECO:0000256" key="1">
    <source>
        <dbReference type="ARBA" id="ARBA00010634"/>
    </source>
</evidence>
<evidence type="ECO:0000256" key="3">
    <source>
        <dbReference type="SAM" id="MobiDB-lite"/>
    </source>
</evidence>
<name>A0A1H4DRD5_9BURK</name>
<dbReference type="GO" id="GO:0120010">
    <property type="term" value="P:intermembrane phospholipid transfer"/>
    <property type="evidence" value="ECO:0007669"/>
    <property type="project" value="TreeGrafter"/>
</dbReference>
<dbReference type="PANTHER" id="PTHR30035">
    <property type="entry name" value="LIPOPROTEIN VACJ-RELATED"/>
    <property type="match status" value="1"/>
</dbReference>
<protein>
    <submittedName>
        <fullName evidence="4">Phospholipid-binding lipoprotein MlaA</fullName>
    </submittedName>
</protein>
<evidence type="ECO:0000313" key="5">
    <source>
        <dbReference type="Proteomes" id="UP000199002"/>
    </source>
</evidence>
<dbReference type="PANTHER" id="PTHR30035:SF3">
    <property type="entry name" value="INTERMEMBRANE PHOSPHOLIPID TRANSPORT SYSTEM LIPOPROTEIN MLAA"/>
    <property type="match status" value="1"/>
</dbReference>
<feature type="region of interest" description="Disordered" evidence="3">
    <location>
        <begin position="241"/>
        <end position="262"/>
    </location>
</feature>
<dbReference type="EMBL" id="FNQJ01000027">
    <property type="protein sequence ID" value="SEA75197.1"/>
    <property type="molecule type" value="Genomic_DNA"/>
</dbReference>
<organism evidence="4 5">
    <name type="scientific">Acidovorax soli</name>
    <dbReference type="NCBI Taxonomy" id="592050"/>
    <lineage>
        <taxon>Bacteria</taxon>
        <taxon>Pseudomonadati</taxon>
        <taxon>Pseudomonadota</taxon>
        <taxon>Betaproteobacteria</taxon>
        <taxon>Burkholderiales</taxon>
        <taxon>Comamonadaceae</taxon>
        <taxon>Acidovorax</taxon>
    </lineage>
</organism>
<accession>A0A1H4DRD5</accession>
<evidence type="ECO:0000256" key="2">
    <source>
        <dbReference type="ARBA" id="ARBA00022729"/>
    </source>
</evidence>
<keyword evidence="4" id="KW-0449">Lipoprotein</keyword>
<dbReference type="AlphaFoldDB" id="A0A1H4DRD5"/>